<feature type="signal peptide" evidence="1">
    <location>
        <begin position="1"/>
        <end position="22"/>
    </location>
</feature>
<reference evidence="2 3" key="1">
    <citation type="submission" date="2018-01" db="EMBL/GenBank/DDBJ databases">
        <title>Draft Genome Sequence of Komagataeibacter maltaceti LMG 1529, a Vinegar Producing Acetic Acid Bacterium Isolated from Malt Vinegar Brewery Acetifiers.</title>
        <authorList>
            <person name="Zhang Q."/>
            <person name="Hollensteiner J."/>
            <person name="Poehlein A."/>
            <person name="Daniel R."/>
        </authorList>
    </citation>
    <scope>NUCLEOTIDE SEQUENCE [LARGE SCALE GENOMIC DNA]</scope>
    <source>
        <strain evidence="2 3">LMG 1529</strain>
    </source>
</reference>
<protein>
    <submittedName>
        <fullName evidence="2">Uncharacterized protein</fullName>
    </submittedName>
</protein>
<proteinExistence type="predicted"/>
<dbReference type="EMBL" id="POTC01000010">
    <property type="protein sequence ID" value="POF63268.1"/>
    <property type="molecule type" value="Genomic_DNA"/>
</dbReference>
<organism evidence="2 3">
    <name type="scientific">Novacetimonas maltaceti</name>
    <dbReference type="NCBI Taxonomy" id="1203393"/>
    <lineage>
        <taxon>Bacteria</taxon>
        <taxon>Pseudomonadati</taxon>
        <taxon>Pseudomonadota</taxon>
        <taxon>Alphaproteobacteria</taxon>
        <taxon>Acetobacterales</taxon>
        <taxon>Acetobacteraceae</taxon>
        <taxon>Novacetimonas</taxon>
    </lineage>
</organism>
<evidence type="ECO:0000313" key="2">
    <source>
        <dbReference type="EMBL" id="POF63268.1"/>
    </source>
</evidence>
<name>A0A2S3W384_9PROT</name>
<dbReference type="Proteomes" id="UP000237344">
    <property type="component" value="Unassembled WGS sequence"/>
</dbReference>
<dbReference type="AlphaFoldDB" id="A0A2S3W384"/>
<evidence type="ECO:0000313" key="3">
    <source>
        <dbReference type="Proteomes" id="UP000237344"/>
    </source>
</evidence>
<evidence type="ECO:0000256" key="1">
    <source>
        <dbReference type="SAM" id="SignalP"/>
    </source>
</evidence>
<comment type="caution">
    <text evidence="2">The sequence shown here is derived from an EMBL/GenBank/DDBJ whole genome shotgun (WGS) entry which is preliminary data.</text>
</comment>
<keyword evidence="1" id="KW-0732">Signal</keyword>
<gene>
    <name evidence="2" type="ORF">KMAL_11760</name>
</gene>
<feature type="chain" id="PRO_5015436685" evidence="1">
    <location>
        <begin position="23"/>
        <end position="163"/>
    </location>
</feature>
<accession>A0A2S3W384</accession>
<keyword evidence="3" id="KW-1185">Reference proteome</keyword>
<sequence>MKTPVFFVLCACISMSPALARAATFGEEKAAIAAQMPEATNVTLAKNRGCQVKLLQPPKVTNLNCDETLYTQFVDNETALIFMDDTRKSMITVALRPKQDLGSTKMFSIDSVVVDGNEDAAETNVHGFCEVFFPQVDTQCMIYLDNAMITAASNGNGRPNRFK</sequence>